<sequence length="127" mass="14616">MEKAHLHQIHPVLPVQNLLAALFFYVHKLGFEIAFADDPKVPTYAGLRRGDIEIHLNFQNTGKPLKTAVKPNLRIVTQNIESLYIEFEAKEILKGQIQIVNTDWGTKEFTIYDLDKNALTFYSNLYV</sequence>
<dbReference type="RefSeq" id="WP_376861387.1">
    <property type="nucleotide sequence ID" value="NZ_JBHSLA010000005.1"/>
</dbReference>
<accession>A0ABW0CA68</accession>
<dbReference type="InterPro" id="IPR004360">
    <property type="entry name" value="Glyas_Fos-R_dOase_dom"/>
</dbReference>
<feature type="domain" description="VOC" evidence="1">
    <location>
        <begin position="5"/>
        <end position="124"/>
    </location>
</feature>
<evidence type="ECO:0000313" key="2">
    <source>
        <dbReference type="EMBL" id="MFC5196135.1"/>
    </source>
</evidence>
<comment type="caution">
    <text evidence="2">The sequence shown here is derived from an EMBL/GenBank/DDBJ whole genome shotgun (WGS) entry which is preliminary data.</text>
</comment>
<proteinExistence type="predicted"/>
<dbReference type="EMBL" id="JBHSLA010000005">
    <property type="protein sequence ID" value="MFC5196135.1"/>
    <property type="molecule type" value="Genomic_DNA"/>
</dbReference>
<dbReference type="Proteomes" id="UP001596162">
    <property type="component" value="Unassembled WGS sequence"/>
</dbReference>
<organism evidence="2 3">
    <name type="scientific">Bizionia hallyeonensis</name>
    <dbReference type="NCBI Taxonomy" id="1123757"/>
    <lineage>
        <taxon>Bacteria</taxon>
        <taxon>Pseudomonadati</taxon>
        <taxon>Bacteroidota</taxon>
        <taxon>Flavobacteriia</taxon>
        <taxon>Flavobacteriales</taxon>
        <taxon>Flavobacteriaceae</taxon>
        <taxon>Bizionia</taxon>
    </lineage>
</organism>
<dbReference type="InterPro" id="IPR029068">
    <property type="entry name" value="Glyas_Bleomycin-R_OHBP_Dase"/>
</dbReference>
<reference evidence="3" key="1">
    <citation type="journal article" date="2019" name="Int. J. Syst. Evol. Microbiol.">
        <title>The Global Catalogue of Microorganisms (GCM) 10K type strain sequencing project: providing services to taxonomists for standard genome sequencing and annotation.</title>
        <authorList>
            <consortium name="The Broad Institute Genomics Platform"/>
            <consortium name="The Broad Institute Genome Sequencing Center for Infectious Disease"/>
            <person name="Wu L."/>
            <person name="Ma J."/>
        </authorList>
    </citation>
    <scope>NUCLEOTIDE SEQUENCE [LARGE SCALE GENOMIC DNA]</scope>
    <source>
        <strain evidence="3">JCM 17978</strain>
    </source>
</reference>
<dbReference type="Pfam" id="PF00903">
    <property type="entry name" value="Glyoxalase"/>
    <property type="match status" value="1"/>
</dbReference>
<evidence type="ECO:0000313" key="3">
    <source>
        <dbReference type="Proteomes" id="UP001596162"/>
    </source>
</evidence>
<dbReference type="PROSITE" id="PS51819">
    <property type="entry name" value="VOC"/>
    <property type="match status" value="1"/>
</dbReference>
<dbReference type="Gene3D" id="3.10.180.10">
    <property type="entry name" value="2,3-Dihydroxybiphenyl 1,2-Dioxygenase, domain 1"/>
    <property type="match status" value="1"/>
</dbReference>
<evidence type="ECO:0000259" key="1">
    <source>
        <dbReference type="PROSITE" id="PS51819"/>
    </source>
</evidence>
<keyword evidence="3" id="KW-1185">Reference proteome</keyword>
<dbReference type="InterPro" id="IPR037523">
    <property type="entry name" value="VOC_core"/>
</dbReference>
<name>A0ABW0CA68_9FLAO</name>
<gene>
    <name evidence="2" type="ORF">ACFPH8_12400</name>
</gene>
<protein>
    <submittedName>
        <fullName evidence="2">VOC family protein</fullName>
    </submittedName>
</protein>
<dbReference type="SUPFAM" id="SSF54593">
    <property type="entry name" value="Glyoxalase/Bleomycin resistance protein/Dihydroxybiphenyl dioxygenase"/>
    <property type="match status" value="1"/>
</dbReference>